<dbReference type="HOGENOM" id="CLU_2943094_0_0_1"/>
<dbReference type="EMBL" id="AAFW02000102">
    <property type="protein sequence ID" value="EDN61562.1"/>
    <property type="molecule type" value="Genomic_DNA"/>
</dbReference>
<organism evidence="2 3">
    <name type="scientific">Saccharomyces cerevisiae (strain YJM789)</name>
    <name type="common">Baker's yeast</name>
    <dbReference type="NCBI Taxonomy" id="307796"/>
    <lineage>
        <taxon>Eukaryota</taxon>
        <taxon>Fungi</taxon>
        <taxon>Dikarya</taxon>
        <taxon>Ascomycota</taxon>
        <taxon>Saccharomycotina</taxon>
        <taxon>Saccharomycetes</taxon>
        <taxon>Saccharomycetales</taxon>
        <taxon>Saccharomycetaceae</taxon>
        <taxon>Saccharomyces</taxon>
    </lineage>
</organism>
<dbReference type="OrthoDB" id="10280198at2759"/>
<feature type="transmembrane region" description="Helical" evidence="1">
    <location>
        <begin position="15"/>
        <end position="39"/>
    </location>
</feature>
<evidence type="ECO:0000313" key="3">
    <source>
        <dbReference type="Proteomes" id="UP000007060"/>
    </source>
</evidence>
<keyword evidence="1" id="KW-0472">Membrane</keyword>
<sequence>MFDSSIERVTLELCFHITLSIMCGCSIYFLLLVFILTFYSSVLLHLKLYFFSSDRAIFNA</sequence>
<proteinExistence type="predicted"/>
<protein>
    <submittedName>
        <fullName evidence="2">Conserved protein</fullName>
    </submittedName>
</protein>
<keyword evidence="1" id="KW-1133">Transmembrane helix</keyword>
<reference evidence="2 3" key="1">
    <citation type="journal article" date="2007" name="Proc. Natl. Acad. Sci. U.S.A.">
        <title>Genome sequencing and comparative analysis of Saccharomyces cerevisiae strain YJM789.</title>
        <authorList>
            <person name="Wei W."/>
            <person name="McCusker J.H."/>
            <person name="Hyman R.W."/>
            <person name="Jones T."/>
            <person name="Ning Y."/>
            <person name="Cao Z."/>
            <person name="Gu Z."/>
            <person name="Bruno D."/>
            <person name="Miranda M."/>
            <person name="Nguyen M."/>
            <person name="Wilhelmy J."/>
            <person name="Komp C."/>
            <person name="Tamse R."/>
            <person name="Wang X."/>
            <person name="Jia P."/>
            <person name="Luedi P."/>
            <person name="Oefner P.J."/>
            <person name="David L."/>
            <person name="Dietrich F.S."/>
            <person name="Li Y."/>
            <person name="Davis R.W."/>
            <person name="Steinmetz L.M."/>
        </authorList>
    </citation>
    <scope>NUCLEOTIDE SEQUENCE [LARGE SCALE GENOMIC DNA]</scope>
    <source>
        <strain evidence="2 3">YJM789</strain>
    </source>
</reference>
<comment type="caution">
    <text evidence="2">The sequence shown here is derived from an EMBL/GenBank/DDBJ whole genome shotgun (WGS) entry which is preliminary data.</text>
</comment>
<keyword evidence="1" id="KW-0812">Transmembrane</keyword>
<evidence type="ECO:0000313" key="2">
    <source>
        <dbReference type="EMBL" id="EDN61562.1"/>
    </source>
</evidence>
<name>A6ZUV4_YEAS7</name>
<dbReference type="AlphaFoldDB" id="A6ZUV4"/>
<dbReference type="Proteomes" id="UP000007060">
    <property type="component" value="Unassembled WGS sequence"/>
</dbReference>
<gene>
    <name evidence="2" type="ORF">SCY_2187</name>
</gene>
<evidence type="ECO:0000256" key="1">
    <source>
        <dbReference type="SAM" id="Phobius"/>
    </source>
</evidence>
<accession>A6ZUV4</accession>